<name>A0A8H3KYJ2_9GLOM</name>
<reference evidence="1" key="1">
    <citation type="submission" date="2019-10" db="EMBL/GenBank/DDBJ databases">
        <title>Conservation and host-specific expression of non-tandemly repeated heterogenous ribosome RNA gene in arbuscular mycorrhizal fungi.</title>
        <authorList>
            <person name="Maeda T."/>
            <person name="Kobayashi Y."/>
            <person name="Nakagawa T."/>
            <person name="Ezawa T."/>
            <person name="Yamaguchi K."/>
            <person name="Bino T."/>
            <person name="Nishimoto Y."/>
            <person name="Shigenobu S."/>
            <person name="Kawaguchi M."/>
        </authorList>
    </citation>
    <scope>NUCLEOTIDE SEQUENCE</scope>
    <source>
        <strain evidence="1">HR1</strain>
    </source>
</reference>
<dbReference type="AlphaFoldDB" id="A0A8H3KYJ2"/>
<evidence type="ECO:0000313" key="2">
    <source>
        <dbReference type="Proteomes" id="UP000615446"/>
    </source>
</evidence>
<protein>
    <submittedName>
        <fullName evidence="1">Uncharacterized protein</fullName>
    </submittedName>
</protein>
<comment type="caution">
    <text evidence="1">The sequence shown here is derived from an EMBL/GenBank/DDBJ whole genome shotgun (WGS) entry which is preliminary data.</text>
</comment>
<proteinExistence type="predicted"/>
<gene>
    <name evidence="1" type="ORF">RCL2_000348100</name>
</gene>
<accession>A0A8H3KYJ2</accession>
<organism evidence="1 2">
    <name type="scientific">Rhizophagus clarus</name>
    <dbReference type="NCBI Taxonomy" id="94130"/>
    <lineage>
        <taxon>Eukaryota</taxon>
        <taxon>Fungi</taxon>
        <taxon>Fungi incertae sedis</taxon>
        <taxon>Mucoromycota</taxon>
        <taxon>Glomeromycotina</taxon>
        <taxon>Glomeromycetes</taxon>
        <taxon>Glomerales</taxon>
        <taxon>Glomeraceae</taxon>
        <taxon>Rhizophagus</taxon>
    </lineage>
</organism>
<evidence type="ECO:0000313" key="1">
    <source>
        <dbReference type="EMBL" id="GES76079.1"/>
    </source>
</evidence>
<dbReference type="EMBL" id="BLAL01000018">
    <property type="protein sequence ID" value="GES76079.1"/>
    <property type="molecule type" value="Genomic_DNA"/>
</dbReference>
<dbReference type="OrthoDB" id="2422747at2759"/>
<sequence length="72" mass="8574">MYFLIPTLNTQEVLMIVLNKIQLCDEPGAAAWTKDKLDPWVLSGRDFDKRQWENLRVYEQYNVPDPYEINLN</sequence>
<dbReference type="Proteomes" id="UP000615446">
    <property type="component" value="Unassembled WGS sequence"/>
</dbReference>